<dbReference type="STRING" id="1123360.thalar_01021"/>
<dbReference type="EMBL" id="AONI01000008">
    <property type="protein sequence ID" value="EPX80801.1"/>
    <property type="molecule type" value="Genomic_DNA"/>
</dbReference>
<sequence length="37" mass="4311">MKRGPNCAVSHWKRLMCYGVRPLIKVHLQTFLTANKL</sequence>
<dbReference type="AlphaFoldDB" id="S9QH59"/>
<accession>S9QH59</accession>
<evidence type="ECO:0000313" key="1">
    <source>
        <dbReference type="EMBL" id="EPX80801.1"/>
    </source>
</evidence>
<organism evidence="1 2">
    <name type="scientific">Litoreibacter arenae DSM 19593</name>
    <dbReference type="NCBI Taxonomy" id="1123360"/>
    <lineage>
        <taxon>Bacteria</taxon>
        <taxon>Pseudomonadati</taxon>
        <taxon>Pseudomonadota</taxon>
        <taxon>Alphaproteobacteria</taxon>
        <taxon>Rhodobacterales</taxon>
        <taxon>Roseobacteraceae</taxon>
        <taxon>Litoreibacter</taxon>
    </lineage>
</organism>
<comment type="caution">
    <text evidence="1">The sequence shown here is derived from an EMBL/GenBank/DDBJ whole genome shotgun (WGS) entry which is preliminary data.</text>
</comment>
<dbReference type="Proteomes" id="UP000015351">
    <property type="component" value="Unassembled WGS sequence"/>
</dbReference>
<dbReference type="HOGENOM" id="CLU_3345459_0_0_5"/>
<gene>
    <name evidence="1" type="ORF">thalar_01021</name>
</gene>
<name>S9QH59_9RHOB</name>
<proteinExistence type="predicted"/>
<keyword evidence="2" id="KW-1185">Reference proteome</keyword>
<reference evidence="2" key="1">
    <citation type="journal article" date="2013" name="Stand. Genomic Sci.">
        <title>Genome sequence of the Litoreibacter arenae type strain (DSM 19593(T)), a member of the Roseobacter clade isolated from sea sand.</title>
        <authorList>
            <person name="Riedel T."/>
            <person name="Fiebig A."/>
            <person name="Petersen J."/>
            <person name="Gronow S."/>
            <person name="Kyrpides N.C."/>
            <person name="Goker M."/>
            <person name="Klenk H.P."/>
        </authorList>
    </citation>
    <scope>NUCLEOTIDE SEQUENCE [LARGE SCALE GENOMIC DNA]</scope>
    <source>
        <strain evidence="2">DSM 19593</strain>
    </source>
</reference>
<evidence type="ECO:0000313" key="2">
    <source>
        <dbReference type="Proteomes" id="UP000015351"/>
    </source>
</evidence>
<protein>
    <submittedName>
        <fullName evidence="1">Uncharacterized protein</fullName>
    </submittedName>
</protein>